<dbReference type="OrthoDB" id="7626638at2759"/>
<protein>
    <submittedName>
        <fullName evidence="7">Phenoloxidase subunit 1</fullName>
    </submittedName>
</protein>
<evidence type="ECO:0000259" key="6">
    <source>
        <dbReference type="Pfam" id="PF03722"/>
    </source>
</evidence>
<gene>
    <name evidence="7" type="ORF">ALC57_00048</name>
</gene>
<dbReference type="Proteomes" id="UP000078492">
    <property type="component" value="Unassembled WGS sequence"/>
</dbReference>
<keyword evidence="4" id="KW-0560">Oxidoreductase</keyword>
<evidence type="ECO:0000256" key="2">
    <source>
        <dbReference type="ARBA" id="ARBA00009928"/>
    </source>
</evidence>
<reference evidence="7 8" key="1">
    <citation type="submission" date="2015-09" db="EMBL/GenBank/DDBJ databases">
        <title>Trachymyrmex cornetzi WGS genome.</title>
        <authorList>
            <person name="Nygaard S."/>
            <person name="Hu H."/>
            <person name="Boomsma J."/>
            <person name="Zhang G."/>
        </authorList>
    </citation>
    <scope>NUCLEOTIDE SEQUENCE [LARGE SCALE GENOMIC DNA]</scope>
    <source>
        <strain evidence="7">Tcor2-1</strain>
        <tissue evidence="7">Whole body</tissue>
    </source>
</reference>
<sequence length="78" mass="8857">MRTYDDFLSVSVYCRDRVNPEMFIYALSVAILHRPDTKDLPIPPLSEIFPDKYVDSGIFARAREEANVVPAGSRVLVL</sequence>
<evidence type="ECO:0000313" key="8">
    <source>
        <dbReference type="Proteomes" id="UP000078492"/>
    </source>
</evidence>
<comment type="cofactor">
    <cofactor evidence="1">
        <name>Cu(2+)</name>
        <dbReference type="ChEBI" id="CHEBI:29036"/>
    </cofactor>
</comment>
<evidence type="ECO:0000256" key="3">
    <source>
        <dbReference type="ARBA" id="ARBA00022723"/>
    </source>
</evidence>
<keyword evidence="5" id="KW-0186">Copper</keyword>
<dbReference type="Gene3D" id="1.20.1370.10">
    <property type="entry name" value="Hemocyanin, N-terminal domain"/>
    <property type="match status" value="1"/>
</dbReference>
<evidence type="ECO:0000256" key="4">
    <source>
        <dbReference type="ARBA" id="ARBA00023002"/>
    </source>
</evidence>
<dbReference type="GO" id="GO:0016491">
    <property type="term" value="F:oxidoreductase activity"/>
    <property type="evidence" value="ECO:0007669"/>
    <property type="project" value="UniProtKB-KW"/>
</dbReference>
<dbReference type="InterPro" id="IPR036697">
    <property type="entry name" value="Hemocyanin_N_sf"/>
</dbReference>
<dbReference type="InterPro" id="IPR005204">
    <property type="entry name" value="Hemocyanin_N"/>
</dbReference>
<evidence type="ECO:0000313" key="7">
    <source>
        <dbReference type="EMBL" id="KYN50411.1"/>
    </source>
</evidence>
<dbReference type="EMBL" id="LKEY01013867">
    <property type="protein sequence ID" value="KYN50411.1"/>
    <property type="molecule type" value="Genomic_DNA"/>
</dbReference>
<dbReference type="AlphaFoldDB" id="A0A151K342"/>
<comment type="caution">
    <text evidence="7">The sequence shown here is derived from an EMBL/GenBank/DDBJ whole genome shotgun (WGS) entry which is preliminary data.</text>
</comment>
<keyword evidence="8" id="KW-1185">Reference proteome</keyword>
<dbReference type="KEGG" id="tcz:108757393"/>
<keyword evidence="3" id="KW-0479">Metal-binding</keyword>
<accession>A0A151K342</accession>
<dbReference type="Pfam" id="PF03722">
    <property type="entry name" value="Hemocyanin_N"/>
    <property type="match status" value="1"/>
</dbReference>
<name>A0A151K342_9HYME</name>
<proteinExistence type="inferred from homology"/>
<evidence type="ECO:0000256" key="1">
    <source>
        <dbReference type="ARBA" id="ARBA00001973"/>
    </source>
</evidence>
<dbReference type="PANTHER" id="PTHR11511:SF4">
    <property type="entry name" value="PHENOLOXIDASE 2-RELATED"/>
    <property type="match status" value="1"/>
</dbReference>
<evidence type="ECO:0000256" key="5">
    <source>
        <dbReference type="ARBA" id="ARBA00023008"/>
    </source>
</evidence>
<dbReference type="STRING" id="471704.A0A151K342"/>
<organism evidence="7 8">
    <name type="scientific">Trachymyrmex cornetzi</name>
    <dbReference type="NCBI Taxonomy" id="471704"/>
    <lineage>
        <taxon>Eukaryota</taxon>
        <taxon>Metazoa</taxon>
        <taxon>Ecdysozoa</taxon>
        <taxon>Arthropoda</taxon>
        <taxon>Hexapoda</taxon>
        <taxon>Insecta</taxon>
        <taxon>Pterygota</taxon>
        <taxon>Neoptera</taxon>
        <taxon>Endopterygota</taxon>
        <taxon>Hymenoptera</taxon>
        <taxon>Apocrita</taxon>
        <taxon>Aculeata</taxon>
        <taxon>Formicoidea</taxon>
        <taxon>Formicidae</taxon>
        <taxon>Myrmicinae</taxon>
        <taxon>Trachymyrmex</taxon>
    </lineage>
</organism>
<dbReference type="GO" id="GO:0046872">
    <property type="term" value="F:metal ion binding"/>
    <property type="evidence" value="ECO:0007669"/>
    <property type="project" value="UniProtKB-KW"/>
</dbReference>
<dbReference type="PANTHER" id="PTHR11511">
    <property type="entry name" value="LARVAL STORAGE PROTEIN/PHENOLOXIDASE"/>
    <property type="match status" value="1"/>
</dbReference>
<feature type="domain" description="Hemocyanin N-terminal" evidence="6">
    <location>
        <begin position="2"/>
        <end position="38"/>
    </location>
</feature>
<comment type="similarity">
    <text evidence="2">Belongs to the tyrosinase family.</text>
</comment>
<dbReference type="SUPFAM" id="SSF48050">
    <property type="entry name" value="Hemocyanin, N-terminal domain"/>
    <property type="match status" value="1"/>
</dbReference>
<dbReference type="InterPro" id="IPR013788">
    <property type="entry name" value="Hemocyanin/hexamerin"/>
</dbReference>